<evidence type="ECO:0000313" key="3">
    <source>
        <dbReference type="EMBL" id="EAY14212.1"/>
    </source>
</evidence>
<feature type="transmembrane region" description="Helical" evidence="2">
    <location>
        <begin position="33"/>
        <end position="57"/>
    </location>
</feature>
<reference evidence="3" key="2">
    <citation type="journal article" date="2007" name="Science">
        <title>Draft genome sequence of the sexually transmitted pathogen Trichomonas vaginalis.</title>
        <authorList>
            <person name="Carlton J.M."/>
            <person name="Hirt R.P."/>
            <person name="Silva J.C."/>
            <person name="Delcher A.L."/>
            <person name="Schatz M."/>
            <person name="Zhao Q."/>
            <person name="Wortman J.R."/>
            <person name="Bidwell S.L."/>
            <person name="Alsmark U.C.M."/>
            <person name="Besteiro S."/>
            <person name="Sicheritz-Ponten T."/>
            <person name="Noel C.J."/>
            <person name="Dacks J.B."/>
            <person name="Foster P.G."/>
            <person name="Simillion C."/>
            <person name="Van de Peer Y."/>
            <person name="Miranda-Saavedra D."/>
            <person name="Barton G.J."/>
            <person name="Westrop G.D."/>
            <person name="Mueller S."/>
            <person name="Dessi D."/>
            <person name="Fiori P.L."/>
            <person name="Ren Q."/>
            <person name="Paulsen I."/>
            <person name="Zhang H."/>
            <person name="Bastida-Corcuera F.D."/>
            <person name="Simoes-Barbosa A."/>
            <person name="Brown M.T."/>
            <person name="Hayes R.D."/>
            <person name="Mukherjee M."/>
            <person name="Okumura C.Y."/>
            <person name="Schneider R."/>
            <person name="Smith A.J."/>
            <person name="Vanacova S."/>
            <person name="Villalvazo M."/>
            <person name="Haas B.J."/>
            <person name="Pertea M."/>
            <person name="Feldblyum T.V."/>
            <person name="Utterback T.R."/>
            <person name="Shu C.L."/>
            <person name="Osoegawa K."/>
            <person name="de Jong P.J."/>
            <person name="Hrdy I."/>
            <person name="Horvathova L."/>
            <person name="Zubacova Z."/>
            <person name="Dolezal P."/>
            <person name="Malik S.B."/>
            <person name="Logsdon J.M. Jr."/>
            <person name="Henze K."/>
            <person name="Gupta A."/>
            <person name="Wang C.C."/>
            <person name="Dunne R.L."/>
            <person name="Upcroft J.A."/>
            <person name="Upcroft P."/>
            <person name="White O."/>
            <person name="Salzberg S.L."/>
            <person name="Tang P."/>
            <person name="Chiu C.-H."/>
            <person name="Lee Y.-S."/>
            <person name="Embley T.M."/>
            <person name="Coombs G.H."/>
            <person name="Mottram J.C."/>
            <person name="Tachezy J."/>
            <person name="Fraser-Liggett C.M."/>
            <person name="Johnson P.J."/>
        </authorList>
    </citation>
    <scope>NUCLEOTIDE SEQUENCE [LARGE SCALE GENOMIC DNA]</scope>
    <source>
        <strain evidence="3">G3</strain>
    </source>
</reference>
<evidence type="ECO:0000313" key="4">
    <source>
        <dbReference type="Proteomes" id="UP000001542"/>
    </source>
</evidence>
<organism evidence="3 4">
    <name type="scientific">Trichomonas vaginalis (strain ATCC PRA-98 / G3)</name>
    <dbReference type="NCBI Taxonomy" id="412133"/>
    <lineage>
        <taxon>Eukaryota</taxon>
        <taxon>Metamonada</taxon>
        <taxon>Parabasalia</taxon>
        <taxon>Trichomonadida</taxon>
        <taxon>Trichomonadidae</taxon>
        <taxon>Trichomonas</taxon>
    </lineage>
</organism>
<dbReference type="KEGG" id="tva:4772201"/>
<dbReference type="Proteomes" id="UP000001542">
    <property type="component" value="Unassembled WGS sequence"/>
</dbReference>
<evidence type="ECO:0000256" key="2">
    <source>
        <dbReference type="SAM" id="Phobius"/>
    </source>
</evidence>
<dbReference type="InParanoid" id="A2DZK8"/>
<gene>
    <name evidence="3" type="ORF">TVAG_373450</name>
</gene>
<dbReference type="RefSeq" id="XP_001326435.1">
    <property type="nucleotide sequence ID" value="XM_001326400.1"/>
</dbReference>
<reference evidence="3" key="1">
    <citation type="submission" date="2006-10" db="EMBL/GenBank/DDBJ databases">
        <authorList>
            <person name="Amadeo P."/>
            <person name="Zhao Q."/>
            <person name="Wortman J."/>
            <person name="Fraser-Liggett C."/>
            <person name="Carlton J."/>
        </authorList>
    </citation>
    <scope>NUCLEOTIDE SEQUENCE</scope>
    <source>
        <strain evidence="3">G3</strain>
    </source>
</reference>
<accession>A2DZK8</accession>
<dbReference type="VEuPathDB" id="TrichDB:TVAG_373450"/>
<feature type="region of interest" description="Disordered" evidence="1">
    <location>
        <begin position="63"/>
        <end position="85"/>
    </location>
</feature>
<sequence length="85" mass="9275">MSTPQVNRTVAPTENITYYHATPCNDKTMSGPIVTVIIIGICIILVGIIAAVIAYICKKHISNQKSESTPSSHRLEQFTTPMLSD</sequence>
<keyword evidence="4" id="KW-1185">Reference proteome</keyword>
<keyword evidence="2" id="KW-1133">Transmembrane helix</keyword>
<dbReference type="AlphaFoldDB" id="A2DZK8"/>
<keyword evidence="2" id="KW-0472">Membrane</keyword>
<evidence type="ECO:0000256" key="1">
    <source>
        <dbReference type="SAM" id="MobiDB-lite"/>
    </source>
</evidence>
<proteinExistence type="predicted"/>
<keyword evidence="2" id="KW-0812">Transmembrane</keyword>
<protein>
    <submittedName>
        <fullName evidence="3">Uncharacterized protein</fullName>
    </submittedName>
</protein>
<dbReference type="SMR" id="A2DZK8"/>
<name>A2DZK8_TRIV3</name>
<dbReference type="VEuPathDB" id="TrichDB:TVAGG3_0012230"/>
<dbReference type="EMBL" id="DS113274">
    <property type="protein sequence ID" value="EAY14212.1"/>
    <property type="molecule type" value="Genomic_DNA"/>
</dbReference>